<keyword evidence="4" id="KW-1185">Reference proteome</keyword>
<dbReference type="GO" id="GO:0006351">
    <property type="term" value="P:DNA-templated transcription"/>
    <property type="evidence" value="ECO:0007669"/>
    <property type="project" value="InterPro"/>
</dbReference>
<feature type="domain" description="Xylanolytic transcriptional activator regulatory" evidence="2">
    <location>
        <begin position="365"/>
        <end position="438"/>
    </location>
</feature>
<dbReference type="CDD" id="cd12148">
    <property type="entry name" value="fungal_TF_MHR"/>
    <property type="match status" value="1"/>
</dbReference>
<dbReference type="SMART" id="SM00906">
    <property type="entry name" value="Fungal_trans"/>
    <property type="match status" value="1"/>
</dbReference>
<dbReference type="PANTHER" id="PTHR46910:SF38">
    <property type="entry name" value="ZN(2)-C6 FUNGAL-TYPE DOMAIN-CONTAINING PROTEIN"/>
    <property type="match status" value="1"/>
</dbReference>
<dbReference type="Proteomes" id="UP000620124">
    <property type="component" value="Unassembled WGS sequence"/>
</dbReference>
<dbReference type="EMBL" id="JACAZI010000012">
    <property type="protein sequence ID" value="KAF7347215.1"/>
    <property type="molecule type" value="Genomic_DNA"/>
</dbReference>
<dbReference type="GO" id="GO:0003677">
    <property type="term" value="F:DNA binding"/>
    <property type="evidence" value="ECO:0007669"/>
    <property type="project" value="InterPro"/>
</dbReference>
<accession>A0A8H7CR80</accession>
<comment type="caution">
    <text evidence="3">The sequence shown here is derived from an EMBL/GenBank/DDBJ whole genome shotgun (WGS) entry which is preliminary data.</text>
</comment>
<dbReference type="AlphaFoldDB" id="A0A8H7CR80"/>
<organism evidence="3 4">
    <name type="scientific">Mycena venus</name>
    <dbReference type="NCBI Taxonomy" id="2733690"/>
    <lineage>
        <taxon>Eukaryota</taxon>
        <taxon>Fungi</taxon>
        <taxon>Dikarya</taxon>
        <taxon>Basidiomycota</taxon>
        <taxon>Agaricomycotina</taxon>
        <taxon>Agaricomycetes</taxon>
        <taxon>Agaricomycetidae</taxon>
        <taxon>Agaricales</taxon>
        <taxon>Marasmiineae</taxon>
        <taxon>Mycenaceae</taxon>
        <taxon>Mycena</taxon>
    </lineage>
</organism>
<gene>
    <name evidence="3" type="ORF">MVEN_01476400</name>
</gene>
<dbReference type="PANTHER" id="PTHR46910">
    <property type="entry name" value="TRANSCRIPTION FACTOR PDR1"/>
    <property type="match status" value="1"/>
</dbReference>
<evidence type="ECO:0000256" key="1">
    <source>
        <dbReference type="ARBA" id="ARBA00023242"/>
    </source>
</evidence>
<proteinExistence type="predicted"/>
<evidence type="ECO:0000259" key="2">
    <source>
        <dbReference type="SMART" id="SM00906"/>
    </source>
</evidence>
<evidence type="ECO:0000313" key="4">
    <source>
        <dbReference type="Proteomes" id="UP000620124"/>
    </source>
</evidence>
<evidence type="ECO:0000313" key="3">
    <source>
        <dbReference type="EMBL" id="KAF7347215.1"/>
    </source>
</evidence>
<dbReference type="Pfam" id="PF04082">
    <property type="entry name" value="Fungal_trans"/>
    <property type="match status" value="1"/>
</dbReference>
<dbReference type="GO" id="GO:0008270">
    <property type="term" value="F:zinc ion binding"/>
    <property type="evidence" value="ECO:0007669"/>
    <property type="project" value="InterPro"/>
</dbReference>
<dbReference type="InterPro" id="IPR050987">
    <property type="entry name" value="AtrR-like"/>
</dbReference>
<keyword evidence="1" id="KW-0539">Nucleus</keyword>
<dbReference type="InterPro" id="IPR007219">
    <property type="entry name" value="XnlR_reg_dom"/>
</dbReference>
<dbReference type="OrthoDB" id="4456959at2759"/>
<dbReference type="GO" id="GO:0003700">
    <property type="term" value="F:DNA-binding transcription factor activity"/>
    <property type="evidence" value="ECO:0007669"/>
    <property type="project" value="InterPro"/>
</dbReference>
<protein>
    <submittedName>
        <fullName evidence="3">Zn(2)-C6 fungal-type domain-containing protein</fullName>
    </submittedName>
</protein>
<reference evidence="3" key="1">
    <citation type="submission" date="2020-05" db="EMBL/GenBank/DDBJ databases">
        <title>Mycena genomes resolve the evolution of fungal bioluminescence.</title>
        <authorList>
            <person name="Tsai I.J."/>
        </authorList>
    </citation>
    <scope>NUCLEOTIDE SEQUENCE</scope>
    <source>
        <strain evidence="3">CCC161011</strain>
    </source>
</reference>
<name>A0A8H7CR80_9AGAR</name>
<sequence>MSSGRAPPRGEGYKEHATFARREKSDASFAGAGIDLLAIDTFIGDSSEMPDNKCSNCILFKTQCTHLYISKDSNSSSLNYKNSREHVAAILSQTAVYVPSSDPAVLFQTLVGIAKYARNLEELLAVSSSTSLDLSSSPFADPEDGISVDASQKNEVSDDDDGVFVDLDVIEPMSRLALRAPNSELHEKHKFFGKSSSMNFVKAAMEGTNLGESHTFDTQRPEFWIVQPWHPAPEPPPPLCFPDEDFLQSLIDIYFRHINQIIFLLHPPTFRASVADGEHLRDIHFGAVLLAVCGLASRLSDDPRVLMADDAPLHSAGWKFFSQTRPLQLVTFPHASSDSQFRTLYDLQLICLSAFFVSTSNVRASWLLSGLGIRLAQDKGAHRRSRYSAGPRSYGELLKRAFWCLFTMDTMLNSVLGRPTATTSEDYDVDLPIECDDEYWDEPHRFQQPPEKPSLAAYMTSYLTLMSILNRVQRSIVEADFFFQSYGVSRQKEREPEIVAELDSALNKWVDSIPRHLRWSSNVEGVCLDQSVSLYMTYYHGSFSVACHSETPPTADASFPSLAIAANAARSCGHIMEEHSRRTGDVLHHPHALTALSDSALLLLLNVWGSRQQRSSSDIIRAVADIKKCVDVLHLYEKRDMITEMLNRACGDTLGTLPQRSLKRRVPDDAEDSGSQATPAVRQLEDLELSIRQTDHLFSLPLYTQELGLLPIYESFDFQFSFDPHQLSSSSSSNSDSALGFMPLDGLEQPEYIPLNEDLQQPAVTYSWEDWSNFVDHDHSH</sequence>